<dbReference type="Gene3D" id="3.40.50.10610">
    <property type="entry name" value="ABC-type transport auxiliary lipoprotein component"/>
    <property type="match status" value="1"/>
</dbReference>
<evidence type="ECO:0000313" key="3">
    <source>
        <dbReference type="Proteomes" id="UP000189369"/>
    </source>
</evidence>
<gene>
    <name evidence="2" type="ORF">PAEH1_07705</name>
</gene>
<evidence type="ECO:0000259" key="1">
    <source>
        <dbReference type="Pfam" id="PF03886"/>
    </source>
</evidence>
<dbReference type="Pfam" id="PF03886">
    <property type="entry name" value="ABC_trans_aux"/>
    <property type="match status" value="1"/>
</dbReference>
<dbReference type="SUPFAM" id="SSF159594">
    <property type="entry name" value="XCC0632-like"/>
    <property type="match status" value="1"/>
</dbReference>
<sequence>MKQRWRHYLLGAALVVLGFTSGCSILPKSDPQTRFNLPSSALSMATTAQKGVLFVAVPQGNRLISSNYILIQPEHTEIQIYKGTLWADNVPTLLRERLVNAFTEAQLFDAISGDAALRSDLALETYIQRFQVQFDNGQPVVHVQIDAKLVDSNTASILRSQRFHVTRPAQGKEAVQLVAAFGEATDQLSLELMQWLSR</sequence>
<name>A0A1U9K0A4_9BURK</name>
<dbReference type="STRING" id="643674.PAEH1_07705"/>
<organism evidence="2 3">
    <name type="scientific">Paenalcaligenes hominis</name>
    <dbReference type="NCBI Taxonomy" id="643674"/>
    <lineage>
        <taxon>Bacteria</taxon>
        <taxon>Pseudomonadati</taxon>
        <taxon>Pseudomonadota</taxon>
        <taxon>Betaproteobacteria</taxon>
        <taxon>Burkholderiales</taxon>
        <taxon>Alcaligenaceae</taxon>
        <taxon>Paenalcaligenes</taxon>
    </lineage>
</organism>
<protein>
    <recommendedName>
        <fullName evidence="1">ABC-type transport auxiliary lipoprotein component domain-containing protein</fullName>
    </recommendedName>
</protein>
<dbReference type="AlphaFoldDB" id="A0A1U9K0A4"/>
<dbReference type="KEGG" id="phn:PAEH1_07705"/>
<dbReference type="RefSeq" id="WP_077734041.1">
    <property type="nucleotide sequence ID" value="NZ_JBGJLN010000001.1"/>
</dbReference>
<dbReference type="OrthoDB" id="5795476at2"/>
<feature type="domain" description="ABC-type transport auxiliary lipoprotein component" evidence="1">
    <location>
        <begin position="41"/>
        <end position="190"/>
    </location>
</feature>
<evidence type="ECO:0000313" key="2">
    <source>
        <dbReference type="EMBL" id="AQS51470.1"/>
    </source>
</evidence>
<dbReference type="PROSITE" id="PS51257">
    <property type="entry name" value="PROKAR_LIPOPROTEIN"/>
    <property type="match status" value="1"/>
</dbReference>
<dbReference type="Proteomes" id="UP000189369">
    <property type="component" value="Chromosome"/>
</dbReference>
<accession>A0A1U9K0A4</accession>
<dbReference type="InterPro" id="IPR005586">
    <property type="entry name" value="ABC_trans_aux"/>
</dbReference>
<dbReference type="EMBL" id="CP019697">
    <property type="protein sequence ID" value="AQS51470.1"/>
    <property type="molecule type" value="Genomic_DNA"/>
</dbReference>
<reference evidence="2 3" key="1">
    <citation type="submission" date="2017-01" db="EMBL/GenBank/DDBJ databases">
        <title>Complete Genome Sequence of Paenalcaligenes hominis, Isolated from a paraplegic Patient with neurogenic bladder.</title>
        <authorList>
            <person name="Mukhopadhyay R."/>
            <person name="Joaquin J."/>
            <person name="Hogue R."/>
            <person name="Kilaru A."/>
            <person name="Jospin G."/>
            <person name="Mars K."/>
            <person name="Eisen J.A."/>
            <person name="Chaturvedi V."/>
        </authorList>
    </citation>
    <scope>NUCLEOTIDE SEQUENCE [LARGE SCALE GENOMIC DNA]</scope>
    <source>
        <strain evidence="2 3">15S00501</strain>
    </source>
</reference>
<proteinExistence type="predicted"/>